<dbReference type="EMBL" id="KL197709">
    <property type="protein sequence ID" value="KDQ64086.1"/>
    <property type="molecule type" value="Genomic_DNA"/>
</dbReference>
<evidence type="ECO:0000313" key="1">
    <source>
        <dbReference type="EMBL" id="KDQ64086.1"/>
    </source>
</evidence>
<dbReference type="OrthoDB" id="3232644at2759"/>
<sequence>MGGKRKRKHSHNFTLPAEIWPTIFQLSTVSPQVLDTDIRDPFKLPPPLSEREVVESLRESLVTKRALVRVCQAWHSMASPFLYEAIIINDRRDLVSLRTNLLDSKRRAEMDADGVPSLGWHTRRFELARRCQTHYTREGIPPDEEISHLSDIFHCLPNLAILIIAQDNGDHPPWPPIIVADLAASCGPSLRVLRWRRYPYPDLSQWDQLLRATPNLRILELPAAHEGLAKLQVEPHLPCLVSLEMPGRSGPYFDTKNDPAFPSLHHLAINGWNEPPSLLLTLYRDQLSLVTLITSHLDRVTPIVASMCPNLGRMVIILRFMDCLPAELPTTTLLGLVYVEESVGRSQAKAFFARLGTLNAPNLQLLRFLDRSLLDHIRYHHPKVFSQGMGLLSSRQYRIEDMDGVLVLPET</sequence>
<protein>
    <recommendedName>
        <fullName evidence="3">F-box domain-containing protein</fullName>
    </recommendedName>
</protein>
<dbReference type="InParanoid" id="A0A067QN75"/>
<organism evidence="1 2">
    <name type="scientific">Jaapia argillacea MUCL 33604</name>
    <dbReference type="NCBI Taxonomy" id="933084"/>
    <lineage>
        <taxon>Eukaryota</taxon>
        <taxon>Fungi</taxon>
        <taxon>Dikarya</taxon>
        <taxon>Basidiomycota</taxon>
        <taxon>Agaricomycotina</taxon>
        <taxon>Agaricomycetes</taxon>
        <taxon>Agaricomycetidae</taxon>
        <taxon>Jaapiales</taxon>
        <taxon>Jaapiaceae</taxon>
        <taxon>Jaapia</taxon>
    </lineage>
</organism>
<evidence type="ECO:0000313" key="2">
    <source>
        <dbReference type="Proteomes" id="UP000027265"/>
    </source>
</evidence>
<proteinExistence type="predicted"/>
<name>A0A067QN75_9AGAM</name>
<dbReference type="AlphaFoldDB" id="A0A067QN75"/>
<dbReference type="HOGENOM" id="CLU_052689_1_0_1"/>
<reference evidence="2" key="1">
    <citation type="journal article" date="2014" name="Proc. Natl. Acad. Sci. U.S.A.">
        <title>Extensive sampling of basidiomycete genomes demonstrates inadequacy of the white-rot/brown-rot paradigm for wood decay fungi.</title>
        <authorList>
            <person name="Riley R."/>
            <person name="Salamov A.A."/>
            <person name="Brown D.W."/>
            <person name="Nagy L.G."/>
            <person name="Floudas D."/>
            <person name="Held B.W."/>
            <person name="Levasseur A."/>
            <person name="Lombard V."/>
            <person name="Morin E."/>
            <person name="Otillar R."/>
            <person name="Lindquist E.A."/>
            <person name="Sun H."/>
            <person name="LaButti K.M."/>
            <person name="Schmutz J."/>
            <person name="Jabbour D."/>
            <person name="Luo H."/>
            <person name="Baker S.E."/>
            <person name="Pisabarro A.G."/>
            <person name="Walton J.D."/>
            <person name="Blanchette R.A."/>
            <person name="Henrissat B."/>
            <person name="Martin F."/>
            <person name="Cullen D."/>
            <person name="Hibbett D.S."/>
            <person name="Grigoriev I.V."/>
        </authorList>
    </citation>
    <scope>NUCLEOTIDE SEQUENCE [LARGE SCALE GENOMIC DNA]</scope>
    <source>
        <strain evidence="2">MUCL 33604</strain>
    </source>
</reference>
<accession>A0A067QN75</accession>
<keyword evidence="2" id="KW-1185">Reference proteome</keyword>
<gene>
    <name evidence="1" type="ORF">JAAARDRAFT_215850</name>
</gene>
<dbReference type="Proteomes" id="UP000027265">
    <property type="component" value="Unassembled WGS sequence"/>
</dbReference>
<evidence type="ECO:0008006" key="3">
    <source>
        <dbReference type="Google" id="ProtNLM"/>
    </source>
</evidence>